<dbReference type="SUPFAM" id="SSF52980">
    <property type="entry name" value="Restriction endonuclease-like"/>
    <property type="match status" value="1"/>
</dbReference>
<dbReference type="InterPro" id="IPR011335">
    <property type="entry name" value="Restrct_endonuc-II-like"/>
</dbReference>
<evidence type="ECO:0000313" key="3">
    <source>
        <dbReference type="Proteomes" id="UP000756427"/>
    </source>
</evidence>
<comment type="caution">
    <text evidence="2">The sequence shown here is derived from an EMBL/GenBank/DDBJ whole genome shotgun (WGS) entry which is preliminary data.</text>
</comment>
<accession>A0A930L8L5</accession>
<dbReference type="AlphaFoldDB" id="A0A930L8L5"/>
<dbReference type="InterPro" id="IPR007569">
    <property type="entry name" value="DUF559"/>
</dbReference>
<dbReference type="Proteomes" id="UP000756427">
    <property type="component" value="Unassembled WGS sequence"/>
</dbReference>
<dbReference type="EMBL" id="JABZXR010000056">
    <property type="protein sequence ID" value="MBF1664576.1"/>
    <property type="molecule type" value="Genomic_DNA"/>
</dbReference>
<protein>
    <submittedName>
        <fullName evidence="2">DUF559 domain-containing protein</fullName>
    </submittedName>
</protein>
<sequence>MPHNFTETARIKSMNTANILNPQTLAAQAPTTRTAELYPLVLTTRILNSRGIGTRHIRAMVAEGTLQRIQRGAYIYTRDAQSLTPDERLAVRCIAAHLMGLQGVFSHSSAAALWGLDVLNAPSIVHVYSTATSPSDRGRICRHRRGFDPNAVTTIPGTPITVTTVARTLQDCARTMHFREAVVLADSIMRRGLLEPHEVTEILLNLTGYGGSSGRALAQAVDASSESAGESLTRCLLMEHRLPLPVTQYPISCEGRNYRVDFAWPEARVILEFDGEQKYVDHPGRDRYEAARDRALARAGWRVVHLTWADIFQKEREVITHLRGLLLR</sequence>
<reference evidence="2" key="1">
    <citation type="submission" date="2020-04" db="EMBL/GenBank/DDBJ databases">
        <title>Deep metagenomics examines the oral microbiome during advanced dental caries in children, revealing novel taxa and co-occurrences with host molecules.</title>
        <authorList>
            <person name="Baker J.L."/>
            <person name="Morton J.T."/>
            <person name="Dinis M."/>
            <person name="Alvarez R."/>
            <person name="Tran N.C."/>
            <person name="Knight R."/>
            <person name="Edlund A."/>
        </authorList>
    </citation>
    <scope>NUCLEOTIDE SEQUENCE</scope>
    <source>
        <strain evidence="2">JCVI_44_bin.2</strain>
    </source>
</reference>
<evidence type="ECO:0000259" key="1">
    <source>
        <dbReference type="Pfam" id="PF04480"/>
    </source>
</evidence>
<feature type="domain" description="DUF559" evidence="1">
    <location>
        <begin position="257"/>
        <end position="321"/>
    </location>
</feature>
<proteinExistence type="predicted"/>
<name>A0A930L8L5_9MICC</name>
<evidence type="ECO:0000313" key="2">
    <source>
        <dbReference type="EMBL" id="MBF1664576.1"/>
    </source>
</evidence>
<dbReference type="Pfam" id="PF04480">
    <property type="entry name" value="DUF559"/>
    <property type="match status" value="1"/>
</dbReference>
<organism evidence="2 3">
    <name type="scientific">Rothia mucilaginosa</name>
    <dbReference type="NCBI Taxonomy" id="43675"/>
    <lineage>
        <taxon>Bacteria</taxon>
        <taxon>Bacillati</taxon>
        <taxon>Actinomycetota</taxon>
        <taxon>Actinomycetes</taxon>
        <taxon>Micrococcales</taxon>
        <taxon>Micrococcaceae</taxon>
        <taxon>Rothia</taxon>
    </lineage>
</organism>
<dbReference type="Gene3D" id="3.40.960.10">
    <property type="entry name" value="VSR Endonuclease"/>
    <property type="match status" value="1"/>
</dbReference>
<gene>
    <name evidence="2" type="ORF">HXO64_08585</name>
</gene>